<protein>
    <submittedName>
        <fullName evidence="1">13514_t:CDS:1</fullName>
    </submittedName>
</protein>
<comment type="caution">
    <text evidence="1">The sequence shown here is derived from an EMBL/GenBank/DDBJ whole genome shotgun (WGS) entry which is preliminary data.</text>
</comment>
<feature type="non-terminal residue" evidence="1">
    <location>
        <position position="418"/>
    </location>
</feature>
<evidence type="ECO:0000313" key="1">
    <source>
        <dbReference type="EMBL" id="CAG8443106.1"/>
    </source>
</evidence>
<proteinExistence type="predicted"/>
<name>A0A9N8V5J0_9GLOM</name>
<sequence length="418" mass="48496">MSKEVKFEGQVFNHGLFINKRGILPANCLACDFQAQHKIIEFDDSTKRSQIKLVFSTKPKDAFLLKNHVDPRTIDSKYDGWIFDIVDESFPVYLAILCPHAELVFEKIKPSEKLNNLVKDSLENNNPYDKLMDLFKSYGYFLCERVIFGYKLSKICYLIEMCGQELHTKLIDFNDSATCNDILYEWGNLIRPYFDVSYLTSINGNTVKKDSLHEWVSNLKDDEPLQVVDLKLVLITGTVSIKASTNYYRVKFPETFKSSNYKIFGKLVSQNNPINTAVIKFQSMSISGFSIVIENFNITGNSQIVWMLIGLPSEIRYYSRNTRKIRVFFSNERPFKYEEHLKIPLKVPKNLPTGSIICTNIIYPPSDCETKLTSNIQNYHDKVVINISIDGKKRSHYDNNNDENEEYSHNYNEEYLLQ</sequence>
<gene>
    <name evidence="1" type="ORF">DERYTH_LOCUS9</name>
</gene>
<dbReference type="Proteomes" id="UP000789405">
    <property type="component" value="Unassembled WGS sequence"/>
</dbReference>
<dbReference type="AlphaFoldDB" id="A0A9N8V5J0"/>
<keyword evidence="2" id="KW-1185">Reference proteome</keyword>
<dbReference type="OrthoDB" id="2399193at2759"/>
<organism evidence="1 2">
    <name type="scientific">Dentiscutata erythropus</name>
    <dbReference type="NCBI Taxonomy" id="1348616"/>
    <lineage>
        <taxon>Eukaryota</taxon>
        <taxon>Fungi</taxon>
        <taxon>Fungi incertae sedis</taxon>
        <taxon>Mucoromycota</taxon>
        <taxon>Glomeromycotina</taxon>
        <taxon>Glomeromycetes</taxon>
        <taxon>Diversisporales</taxon>
        <taxon>Gigasporaceae</taxon>
        <taxon>Dentiscutata</taxon>
    </lineage>
</organism>
<evidence type="ECO:0000313" key="2">
    <source>
        <dbReference type="Proteomes" id="UP000789405"/>
    </source>
</evidence>
<accession>A0A9N8V5J0</accession>
<reference evidence="1" key="1">
    <citation type="submission" date="2021-06" db="EMBL/GenBank/DDBJ databases">
        <authorList>
            <person name="Kallberg Y."/>
            <person name="Tangrot J."/>
            <person name="Rosling A."/>
        </authorList>
    </citation>
    <scope>NUCLEOTIDE SEQUENCE</scope>
    <source>
        <strain evidence="1">MA453B</strain>
    </source>
</reference>
<dbReference type="EMBL" id="CAJVPY010000001">
    <property type="protein sequence ID" value="CAG8443106.1"/>
    <property type="molecule type" value="Genomic_DNA"/>
</dbReference>